<sequence length="509" mass="56897">MNWQRTREWNEMRRNETFMERVLQAVRMEALVNDLSHALEETTCSSNNRKRWGLCRRARSTGNLHLAFHATQSDDSDSISEALLNRDRGHSSLHQSDSDDMSPARQVATFNLRTRHVLPHIHALESDSVNENFSPIRPSTRRRRKLKRMAIDVTDQAGASTSSGIPAGSHAVPVIPNFSHSLPSRPSGSAPTSGGFGGIIKKRRVLRHSSNSNENRLNTVLCGKRKRSLRDRSGGDCDMPMLEENASRSHKSKSKGRSSAHVSVNEECMELSGAEFTSSSPSVSSNESDPGFFTTDEGREGDDEHSDWYGGDGRGWWEDEDDEGSSPLSNSQDGVQQGGFQAFFHMSAEDRRSLREGMKGRQIRAGRRRLRNSRGGFTVLTSANEKLSRFLQDLNQSELRLHPMQNEEKDQLVQLANLYSLQMRLEPTQNSGVTCPVLTKTRDTVRVEQISGLQRRLHADSGLKRRKLPPSTASKLDLIDTSSTSPTRSLDPPIFQSNQFTHSTGCQSN</sequence>
<dbReference type="Proteomes" id="UP000504606">
    <property type="component" value="Unplaced"/>
</dbReference>
<feature type="region of interest" description="Disordered" evidence="1">
    <location>
        <begin position="177"/>
        <end position="198"/>
    </location>
</feature>
<dbReference type="PANTHER" id="PTHR14195">
    <property type="entry name" value="G PATCH DOMAIN CONTAINING PROTEIN 2"/>
    <property type="match status" value="1"/>
</dbReference>
<dbReference type="KEGG" id="foc:113210832"/>
<feature type="compositionally biased region" description="Basic residues" evidence="1">
    <location>
        <begin position="248"/>
        <end position="258"/>
    </location>
</feature>
<feature type="compositionally biased region" description="Polar residues" evidence="1">
    <location>
        <begin position="178"/>
        <end position="192"/>
    </location>
</feature>
<reference evidence="3" key="1">
    <citation type="submission" date="2025-08" db="UniProtKB">
        <authorList>
            <consortium name="RefSeq"/>
        </authorList>
    </citation>
    <scope>IDENTIFICATION</scope>
    <source>
        <tissue evidence="3">Whole organism</tissue>
    </source>
</reference>
<proteinExistence type="predicted"/>
<feature type="compositionally biased region" description="Low complexity" evidence="1">
    <location>
        <begin position="278"/>
        <end position="288"/>
    </location>
</feature>
<dbReference type="OrthoDB" id="6095487at2759"/>
<keyword evidence="2" id="KW-1185">Reference proteome</keyword>
<evidence type="ECO:0000313" key="2">
    <source>
        <dbReference type="Proteomes" id="UP000504606"/>
    </source>
</evidence>
<dbReference type="AlphaFoldDB" id="A0A6J1SV64"/>
<dbReference type="RefSeq" id="XP_026284783.1">
    <property type="nucleotide sequence ID" value="XM_026428998.2"/>
</dbReference>
<organism evidence="2 3">
    <name type="scientific">Frankliniella occidentalis</name>
    <name type="common">Western flower thrips</name>
    <name type="synonym">Euthrips occidentalis</name>
    <dbReference type="NCBI Taxonomy" id="133901"/>
    <lineage>
        <taxon>Eukaryota</taxon>
        <taxon>Metazoa</taxon>
        <taxon>Ecdysozoa</taxon>
        <taxon>Arthropoda</taxon>
        <taxon>Hexapoda</taxon>
        <taxon>Insecta</taxon>
        <taxon>Pterygota</taxon>
        <taxon>Neoptera</taxon>
        <taxon>Paraneoptera</taxon>
        <taxon>Thysanoptera</taxon>
        <taxon>Terebrantia</taxon>
        <taxon>Thripoidea</taxon>
        <taxon>Thripidae</taxon>
        <taxon>Frankliniella</taxon>
    </lineage>
</organism>
<dbReference type="InterPro" id="IPR051189">
    <property type="entry name" value="Splicing_assoc_domain"/>
</dbReference>
<evidence type="ECO:0000256" key="1">
    <source>
        <dbReference type="SAM" id="MobiDB-lite"/>
    </source>
</evidence>
<feature type="compositionally biased region" description="Polar residues" evidence="1">
    <location>
        <begin position="495"/>
        <end position="509"/>
    </location>
</feature>
<evidence type="ECO:0000313" key="3">
    <source>
        <dbReference type="RefSeq" id="XP_026284783.1"/>
    </source>
</evidence>
<name>A0A6J1SV64_FRAOC</name>
<feature type="compositionally biased region" description="Polar residues" evidence="1">
    <location>
        <begin position="327"/>
        <end position="336"/>
    </location>
</feature>
<dbReference type="GeneID" id="113210832"/>
<accession>A0A6J1SV64</accession>
<gene>
    <name evidence="3" type="primary">LOC113210832</name>
</gene>
<feature type="region of interest" description="Disordered" evidence="1">
    <location>
        <begin position="228"/>
        <end position="336"/>
    </location>
</feature>
<feature type="region of interest" description="Disordered" evidence="1">
    <location>
        <begin position="463"/>
        <end position="509"/>
    </location>
</feature>
<protein>
    <submittedName>
        <fullName evidence="3">G patch domain-containing protein 2-like isoform X1</fullName>
    </submittedName>
</protein>